<gene>
    <name evidence="10" type="ORF">L195_g002999</name>
</gene>
<dbReference type="GO" id="GO:0006357">
    <property type="term" value="P:regulation of transcription by RNA polymerase II"/>
    <property type="evidence" value="ECO:0007669"/>
    <property type="project" value="TreeGrafter"/>
</dbReference>
<evidence type="ECO:0000256" key="4">
    <source>
        <dbReference type="ARBA" id="ARBA00022833"/>
    </source>
</evidence>
<evidence type="ECO:0000313" key="10">
    <source>
        <dbReference type="EMBL" id="PNY06530.1"/>
    </source>
</evidence>
<dbReference type="InterPro" id="IPR019787">
    <property type="entry name" value="Znf_PHD-finger"/>
</dbReference>
<dbReference type="Gene3D" id="3.40.630.30">
    <property type="match status" value="1"/>
</dbReference>
<dbReference type="InterPro" id="IPR032308">
    <property type="entry name" value="TDBD"/>
</dbReference>
<feature type="region of interest" description="Disordered" evidence="7">
    <location>
        <begin position="561"/>
        <end position="584"/>
    </location>
</feature>
<evidence type="ECO:0000256" key="1">
    <source>
        <dbReference type="ARBA" id="ARBA00004123"/>
    </source>
</evidence>
<dbReference type="Gene3D" id="3.30.40.10">
    <property type="entry name" value="Zinc/RING finger domain, C3HC4 (zinc finger)"/>
    <property type="match status" value="1"/>
</dbReference>
<dbReference type="InterPro" id="IPR056511">
    <property type="entry name" value="IDM1_C"/>
</dbReference>
<feature type="domain" description="PHD-type" evidence="8">
    <location>
        <begin position="720"/>
        <end position="765"/>
    </location>
</feature>
<dbReference type="PANTHER" id="PTHR46309">
    <property type="entry name" value="PHD FINGER PROTEIN 12"/>
    <property type="match status" value="1"/>
</dbReference>
<keyword evidence="2" id="KW-0479">Metal-binding</keyword>
<dbReference type="CDD" id="cd20405">
    <property type="entry name" value="Tudor_Agenet_AtDUF_rpt1_3"/>
    <property type="match status" value="1"/>
</dbReference>
<dbReference type="InterPro" id="IPR019786">
    <property type="entry name" value="Zinc_finger_PHD-type_CS"/>
</dbReference>
<dbReference type="GO" id="GO:0016747">
    <property type="term" value="F:acyltransferase activity, transferring groups other than amino-acyl groups"/>
    <property type="evidence" value="ECO:0007669"/>
    <property type="project" value="InterPro"/>
</dbReference>
<dbReference type="Pfam" id="PF22970">
    <property type="entry name" value="DUF7028"/>
    <property type="match status" value="2"/>
</dbReference>
<dbReference type="Pfam" id="PF23209">
    <property type="entry name" value="IDM1_C"/>
    <property type="match status" value="1"/>
</dbReference>
<dbReference type="GO" id="GO:0003714">
    <property type="term" value="F:transcription corepressor activity"/>
    <property type="evidence" value="ECO:0007669"/>
    <property type="project" value="InterPro"/>
</dbReference>
<reference evidence="10 11" key="1">
    <citation type="journal article" date="2014" name="Am. J. Bot.">
        <title>Genome assembly and annotation for red clover (Trifolium pratense; Fabaceae).</title>
        <authorList>
            <person name="Istvanek J."/>
            <person name="Jaros M."/>
            <person name="Krenek A."/>
            <person name="Repkova J."/>
        </authorList>
    </citation>
    <scope>NUCLEOTIDE SEQUENCE [LARGE SCALE GENOMIC DNA]</scope>
    <source>
        <strain evidence="11">cv. Tatra</strain>
        <tissue evidence="10">Young leaves</tissue>
    </source>
</reference>
<dbReference type="PROSITE" id="PS01359">
    <property type="entry name" value="ZF_PHD_1"/>
    <property type="match status" value="1"/>
</dbReference>
<keyword evidence="5" id="KW-0539">Nucleus</keyword>
<organism evidence="10 11">
    <name type="scientific">Trifolium pratense</name>
    <name type="common">Red clover</name>
    <dbReference type="NCBI Taxonomy" id="57577"/>
    <lineage>
        <taxon>Eukaryota</taxon>
        <taxon>Viridiplantae</taxon>
        <taxon>Streptophyta</taxon>
        <taxon>Embryophyta</taxon>
        <taxon>Tracheophyta</taxon>
        <taxon>Spermatophyta</taxon>
        <taxon>Magnoliopsida</taxon>
        <taxon>eudicotyledons</taxon>
        <taxon>Gunneridae</taxon>
        <taxon>Pentapetalae</taxon>
        <taxon>rosids</taxon>
        <taxon>fabids</taxon>
        <taxon>Fabales</taxon>
        <taxon>Fabaceae</taxon>
        <taxon>Papilionoideae</taxon>
        <taxon>50 kb inversion clade</taxon>
        <taxon>NPAAA clade</taxon>
        <taxon>Hologalegina</taxon>
        <taxon>IRL clade</taxon>
        <taxon>Trifolieae</taxon>
        <taxon>Trifolium</taxon>
    </lineage>
</organism>
<dbReference type="Pfam" id="PF16135">
    <property type="entry name" value="TDBD"/>
    <property type="match status" value="1"/>
</dbReference>
<dbReference type="SUPFAM" id="SSF55729">
    <property type="entry name" value="Acyl-CoA N-acyltransferases (Nat)"/>
    <property type="match status" value="1"/>
</dbReference>
<dbReference type="Pfam" id="PF23011">
    <property type="entry name" value="PHD-1st_NSD"/>
    <property type="match status" value="1"/>
</dbReference>
<dbReference type="InterPro" id="IPR011011">
    <property type="entry name" value="Znf_FYVE_PHD"/>
</dbReference>
<feature type="region of interest" description="Disordered" evidence="7">
    <location>
        <begin position="1065"/>
        <end position="1085"/>
    </location>
</feature>
<keyword evidence="3 6" id="KW-0863">Zinc-finger</keyword>
<dbReference type="InterPro" id="IPR013083">
    <property type="entry name" value="Znf_RING/FYVE/PHD"/>
</dbReference>
<sequence>MEAFENSSSINPKPTFPQQKLQISERVEVRSFEEGFLGSWHPGTVIHCEKLNRYVRYENILNDDGLSHFVEEVTVSSVLDGNFGTPSIRGVIRPLPPLVEFEKCDLKYGLCVDVNYQEAWWEGVVYDHCDGMEERSVFFPDLGDEMKVGIHEMRITQDWDEVTEKWEQRGKWLFLELIEECERESYVPVSVKQIWYDVRQKVEFSAIEEWTLNVKKDLWRDMIMEVVGDYMAITLTEVLSALKLPELNLVELISNVDSNANLSEKENFEPIESVLPVEKDLPRFQNEVSCNGAGEEVSVAIGFEKKEHTSLTYFNSNRWERVIFSETEYCPDVVKQYILVSKDKTAMQSLKEKVLKHLAYLGWEIDVDRNKHYRYKPPPGDHCKKKPYYYSLIELCKVMQMESMHPTSDCLIPDVPLNPLEDIQNRDASPLVADKQAPPSVAAADEQAYCPQAIVEYHKQFGAKQKSKLISKVKRHLLAEGWTLIEPPPDNRRRGVVYISPQQRRFQSLITACKFYVEEIIPKLTISGMQPSNRSLVQKPSNRSSHLLPQEPEVHTIDTAAANKSRANRKRKRFRNSDDSLPKCQSNESTLRVLRSHKRVREASSSCLSNQKPLNVLSWLIDSNMVLPRSKVSYRAKRGRRVLAGGRITHEGIKCDCCCRIYSLVSFEFHASGINTTRPSASIFLDDGRSLLSFQMQIMQDKSKEAMVKPLSVLIQGENDYICSVCHYGGELLLCDNCPSSYHKTCLGLEDVPDGEWFCPSCHCGICGQSKFNVGAEDGHFHTCIQCEHKYHVACLKSRDTSKSGSYVESRFCGKDCEKLYAGLQNLLGEPFSVGVDGLTWTLVKCIDSESCDLDSSKSGLSAECYSKLNVALSVMHECFEPLKESASCNDLVEDVIFSRWSELNRMNFRGFYTVLLEKNEDLVSVATIRVLGDKVAEVPLVATRFHYRRHGMCRILMDELEKKLMQLGVERLVLPAVPSVADTWTGCFGFSKMTNLERSKYLDYTFLDFPSTIMCQKLLMKIQSPDSVLLIEFPQKHDTISGSSTANKSPVSEVDQAGEIEKKEMQDQQMLDTSEGNNDNHGSAVIDCVTMGEQPSPENQHCQDGTSTSQGTFEKFNGLCYSRRRKGSGLELGDFPLIHLKG</sequence>
<protein>
    <submittedName>
        <fullName evidence="10">Chromodomain helicase DNA binding protein</fullName>
    </submittedName>
</protein>
<dbReference type="PROSITE" id="PS50016">
    <property type="entry name" value="ZF_PHD_2"/>
    <property type="match status" value="1"/>
</dbReference>
<dbReference type="GO" id="GO:0008270">
    <property type="term" value="F:zinc ion binding"/>
    <property type="evidence" value="ECO:0007669"/>
    <property type="project" value="UniProtKB-KW"/>
</dbReference>
<dbReference type="SMART" id="SM00743">
    <property type="entry name" value="Agenet"/>
    <property type="match status" value="1"/>
</dbReference>
<evidence type="ECO:0000259" key="8">
    <source>
        <dbReference type="PROSITE" id="PS50016"/>
    </source>
</evidence>
<dbReference type="EMBL" id="ASHM01001355">
    <property type="protein sequence ID" value="PNY06530.1"/>
    <property type="molecule type" value="Genomic_DNA"/>
</dbReference>
<feature type="compositionally biased region" description="Polar residues" evidence="7">
    <location>
        <begin position="1097"/>
        <end position="1111"/>
    </location>
</feature>
<dbReference type="InterPro" id="IPR000182">
    <property type="entry name" value="GNAT_dom"/>
</dbReference>
<dbReference type="GO" id="GO:0005634">
    <property type="term" value="C:nucleus"/>
    <property type="evidence" value="ECO:0007669"/>
    <property type="project" value="UniProtKB-SubCell"/>
</dbReference>
<evidence type="ECO:0000256" key="7">
    <source>
        <dbReference type="SAM" id="MobiDB-lite"/>
    </source>
</evidence>
<dbReference type="InterPro" id="IPR016181">
    <property type="entry name" value="Acyl_CoA_acyltransferase"/>
</dbReference>
<dbReference type="SUPFAM" id="SSF57903">
    <property type="entry name" value="FYVE/PHD zinc finger"/>
    <property type="match status" value="1"/>
</dbReference>
<dbReference type="Pfam" id="PF05641">
    <property type="entry name" value="Agenet"/>
    <property type="match status" value="1"/>
</dbReference>
<evidence type="ECO:0000256" key="3">
    <source>
        <dbReference type="ARBA" id="ARBA00022771"/>
    </source>
</evidence>
<dbReference type="InterPro" id="IPR008395">
    <property type="entry name" value="Agenet-like_dom"/>
</dbReference>
<dbReference type="SMART" id="SM00249">
    <property type="entry name" value="PHD"/>
    <property type="match status" value="2"/>
</dbReference>
<dbReference type="AlphaFoldDB" id="A0A2K3NU17"/>
<dbReference type="PROSITE" id="PS51186">
    <property type="entry name" value="GNAT"/>
    <property type="match status" value="1"/>
</dbReference>
<dbReference type="CDD" id="cd15532">
    <property type="entry name" value="PHD2_CHD_II"/>
    <property type="match status" value="1"/>
</dbReference>
<evidence type="ECO:0000259" key="9">
    <source>
        <dbReference type="PROSITE" id="PS51186"/>
    </source>
</evidence>
<comment type="subcellular location">
    <subcellularLocation>
        <location evidence="1">Nucleus</location>
    </subcellularLocation>
</comment>
<evidence type="ECO:0000256" key="6">
    <source>
        <dbReference type="PROSITE-ProRule" id="PRU00146"/>
    </source>
</evidence>
<accession>A0A2K3NU17</accession>
<evidence type="ECO:0000256" key="5">
    <source>
        <dbReference type="ARBA" id="ARBA00023242"/>
    </source>
</evidence>
<dbReference type="STRING" id="57577.A0A2K3NU17"/>
<feature type="compositionally biased region" description="Polar residues" evidence="7">
    <location>
        <begin position="1068"/>
        <end position="1082"/>
    </location>
</feature>
<name>A0A2K3NU17_TRIPR</name>
<evidence type="ECO:0000313" key="11">
    <source>
        <dbReference type="Proteomes" id="UP000236291"/>
    </source>
</evidence>
<dbReference type="InterPro" id="IPR014002">
    <property type="entry name" value="Agenet_dom_plant"/>
</dbReference>
<dbReference type="InterPro" id="IPR054292">
    <property type="entry name" value="DUF7028"/>
</dbReference>
<dbReference type="InterPro" id="IPR042163">
    <property type="entry name" value="PHF12"/>
</dbReference>
<dbReference type="CDD" id="cd04301">
    <property type="entry name" value="NAT_SF"/>
    <property type="match status" value="1"/>
</dbReference>
<proteinExistence type="predicted"/>
<evidence type="ECO:0000256" key="2">
    <source>
        <dbReference type="ARBA" id="ARBA00022723"/>
    </source>
</evidence>
<comment type="caution">
    <text evidence="10">The sequence shown here is derived from an EMBL/GenBank/DDBJ whole genome shotgun (WGS) entry which is preliminary data.</text>
</comment>
<dbReference type="InterPro" id="IPR059153">
    <property type="entry name" value="NSD_PHD-1st"/>
</dbReference>
<keyword evidence="4" id="KW-0862">Zinc</keyword>
<dbReference type="PANTHER" id="PTHR46309:SF12">
    <property type="entry name" value="GB|AAC80581.1"/>
    <property type="match status" value="1"/>
</dbReference>
<dbReference type="InterPro" id="IPR001965">
    <property type="entry name" value="Znf_PHD"/>
</dbReference>
<reference evidence="10 11" key="2">
    <citation type="journal article" date="2017" name="Front. Plant Sci.">
        <title>Gene Classification and Mining of Molecular Markers Useful in Red Clover (Trifolium pratense) Breeding.</title>
        <authorList>
            <person name="Istvanek J."/>
            <person name="Dluhosova J."/>
            <person name="Dluhos P."/>
            <person name="Patkova L."/>
            <person name="Nedelnik J."/>
            <person name="Repkova J."/>
        </authorList>
    </citation>
    <scope>NUCLEOTIDE SEQUENCE [LARGE SCALE GENOMIC DNA]</scope>
    <source>
        <strain evidence="11">cv. Tatra</strain>
        <tissue evidence="10">Young leaves</tissue>
    </source>
</reference>
<feature type="region of interest" description="Disordered" evidence="7">
    <location>
        <begin position="1092"/>
        <end position="1111"/>
    </location>
</feature>
<dbReference type="Proteomes" id="UP000236291">
    <property type="component" value="Unassembled WGS sequence"/>
</dbReference>
<feature type="domain" description="N-acetyltransferase" evidence="9">
    <location>
        <begin position="875"/>
        <end position="1011"/>
    </location>
</feature>